<evidence type="ECO:0000313" key="1">
    <source>
        <dbReference type="EMBL" id="MDM8271849.1"/>
    </source>
</evidence>
<gene>
    <name evidence="1" type="ORF">QUW25_09250</name>
</gene>
<comment type="caution">
    <text evidence="1">The sequence shown here is derived from an EMBL/GenBank/DDBJ whole genome shotgun (WGS) entry which is preliminary data.</text>
</comment>
<reference evidence="1 2" key="2">
    <citation type="submission" date="2023-06" db="EMBL/GenBank/DDBJ databases">
        <title>Identification and characterization of horizontal gene transfer across gut microbiota members of farm animals based on homology search.</title>
        <authorList>
            <person name="Schwarzerova J."/>
            <person name="Nykrynova M."/>
            <person name="Jureckova K."/>
            <person name="Cejkova D."/>
            <person name="Rychlik I."/>
        </authorList>
    </citation>
    <scope>NUCLEOTIDE SEQUENCE [LARGE SCALE GENOMIC DNA]</scope>
    <source>
        <strain evidence="1 2">153_Feed</strain>
    </source>
</reference>
<dbReference type="Proteomes" id="UP001529256">
    <property type="component" value="Unassembled WGS sequence"/>
</dbReference>
<reference evidence="2" key="1">
    <citation type="submission" date="2023-06" db="EMBL/GenBank/DDBJ databases">
        <title>Identification and characterization of horizontal gene transfer across gut microbiota members of farm animals based on homology search.</title>
        <authorList>
            <person name="Zeman M."/>
            <person name="Kubasova T."/>
            <person name="Jahodarova E."/>
            <person name="Nykrynova M."/>
            <person name="Rychlik I."/>
        </authorList>
    </citation>
    <scope>NUCLEOTIDE SEQUENCE [LARGE SCALE GENOMIC DNA]</scope>
    <source>
        <strain evidence="2">153_Feed</strain>
    </source>
</reference>
<sequence length="271" mass="31157">MGHKEEQERDEREVVARVRGFINQRELNCYFGFSCDDVNRLDTVFSKLTQNNETTFPDFYGTDACVELFNISSSFSDEYKGSEQMRQDGELRAKIARDDKTSAISNDFTARTYARVHPDHSYDALTRNMHEQVRKHVKSKRAFDKRFDTSVFVMNLDEYDLSCAFRPHGLVDVDGLRIGDLAPVYANGKPYGLYRLSRDRENLEWLARFAGDVDYIVFCNPETIEAINVHHVQEIVAYLPWDMVAAANHSVTIASSIPLGDERPVSLYEQN</sequence>
<dbReference type="RefSeq" id="WP_289511925.1">
    <property type="nucleotide sequence ID" value="NZ_JAUDEA010000019.1"/>
</dbReference>
<protein>
    <submittedName>
        <fullName evidence="1">Uncharacterized protein</fullName>
    </submittedName>
</protein>
<proteinExistence type="predicted"/>
<reference evidence="1 2" key="3">
    <citation type="submission" date="2023-06" db="EMBL/GenBank/DDBJ databases">
        <authorList>
            <person name="Zeman M."/>
            <person name="Kubasova T."/>
            <person name="Jahodarova E."/>
            <person name="Nykrynova M."/>
            <person name="Rychlik I."/>
        </authorList>
    </citation>
    <scope>NUCLEOTIDE SEQUENCE [LARGE SCALE GENOMIC DNA]</scope>
    <source>
        <strain evidence="1 2">153_Feed</strain>
    </source>
</reference>
<accession>A0ABT7V5H2</accession>
<organism evidence="1 2">
    <name type="scientific">Thermophilibacter provencensis</name>
    <dbReference type="NCBI Taxonomy" id="1852386"/>
    <lineage>
        <taxon>Bacteria</taxon>
        <taxon>Bacillati</taxon>
        <taxon>Actinomycetota</taxon>
        <taxon>Coriobacteriia</taxon>
        <taxon>Coriobacteriales</taxon>
        <taxon>Atopobiaceae</taxon>
        <taxon>Thermophilibacter</taxon>
    </lineage>
</organism>
<keyword evidence="2" id="KW-1185">Reference proteome</keyword>
<evidence type="ECO:0000313" key="2">
    <source>
        <dbReference type="Proteomes" id="UP001529256"/>
    </source>
</evidence>
<dbReference type="EMBL" id="JAUDEA010000019">
    <property type="protein sequence ID" value="MDM8271849.1"/>
    <property type="molecule type" value="Genomic_DNA"/>
</dbReference>
<name>A0ABT7V5H2_9ACTN</name>